<name>U1GPT4_ENDPU</name>
<dbReference type="AlphaFoldDB" id="U1GPT4"/>
<dbReference type="Proteomes" id="UP000019373">
    <property type="component" value="Unassembled WGS sequence"/>
</dbReference>
<keyword evidence="2" id="KW-1185">Reference proteome</keyword>
<reference evidence="2" key="1">
    <citation type="journal article" date="2014" name="BMC Genomics">
        <title>Genome characteristics reveal the impact of lichenization on lichen-forming fungus Endocarpon pusillum Hedwig (Verrucariales, Ascomycota).</title>
        <authorList>
            <person name="Wang Y.-Y."/>
            <person name="Liu B."/>
            <person name="Zhang X.-Y."/>
            <person name="Zhou Q.-M."/>
            <person name="Zhang T."/>
            <person name="Li H."/>
            <person name="Yu Y.-F."/>
            <person name="Zhang X.-L."/>
            <person name="Hao X.-Y."/>
            <person name="Wang M."/>
            <person name="Wang L."/>
            <person name="Wei J.-C."/>
        </authorList>
    </citation>
    <scope>NUCLEOTIDE SEQUENCE [LARGE SCALE GENOMIC DNA]</scope>
    <source>
        <strain evidence="2">Z07020 / HMAS-L-300199</strain>
    </source>
</reference>
<dbReference type="eggNOG" id="ENOG502SNXJ">
    <property type="taxonomic scope" value="Eukaryota"/>
</dbReference>
<organism evidence="1 2">
    <name type="scientific">Endocarpon pusillum (strain Z07020 / HMAS-L-300199)</name>
    <name type="common">Lichen-forming fungus</name>
    <dbReference type="NCBI Taxonomy" id="1263415"/>
    <lineage>
        <taxon>Eukaryota</taxon>
        <taxon>Fungi</taxon>
        <taxon>Dikarya</taxon>
        <taxon>Ascomycota</taxon>
        <taxon>Pezizomycotina</taxon>
        <taxon>Eurotiomycetes</taxon>
        <taxon>Chaetothyriomycetidae</taxon>
        <taxon>Verrucariales</taxon>
        <taxon>Verrucariaceae</taxon>
        <taxon>Endocarpon</taxon>
    </lineage>
</organism>
<dbReference type="HOGENOM" id="CLU_099905_0_0_1"/>
<evidence type="ECO:0000313" key="1">
    <source>
        <dbReference type="EMBL" id="ERF73981.1"/>
    </source>
</evidence>
<protein>
    <submittedName>
        <fullName evidence="1">Uncharacterized protein</fullName>
    </submittedName>
</protein>
<dbReference type="RefSeq" id="XP_007800293.1">
    <property type="nucleotide sequence ID" value="XM_007802102.1"/>
</dbReference>
<proteinExistence type="predicted"/>
<dbReference type="OrthoDB" id="4725912at2759"/>
<sequence>MEFSPEIPQPIRTSAETRTLQVDFSWKKLGALISEYNNPQSDPIYIVDLKRLKAPHLIFKSASDDSAIGTGTLHAISIDADYEVHAQKGSLKARKRFRTEYTYLSRAFSDNDSPVTMTWTGSCGLRTWDFVCVDEQQLPVAKFTAYLWAMKQMGKIEFLGPHADSDAVRDEIVVTGLTLLYCMLLRTNSILSFFGAVFSRPGHDKGVRPESQQFLGDNDRANAQANLIGRSSETQDIG</sequence>
<dbReference type="OMA" id="FKTWDFI"/>
<accession>U1GPT4</accession>
<dbReference type="GeneID" id="19238833"/>
<gene>
    <name evidence="1" type="ORF">EPUS_03795</name>
</gene>
<dbReference type="EMBL" id="KE720909">
    <property type="protein sequence ID" value="ERF73981.1"/>
    <property type="molecule type" value="Genomic_DNA"/>
</dbReference>
<evidence type="ECO:0000313" key="2">
    <source>
        <dbReference type="Proteomes" id="UP000019373"/>
    </source>
</evidence>